<dbReference type="InterPro" id="IPR052728">
    <property type="entry name" value="O2_lipid_transport_reg"/>
</dbReference>
<feature type="compositionally biased region" description="Low complexity" evidence="1">
    <location>
        <begin position="395"/>
        <end position="404"/>
    </location>
</feature>
<keyword evidence="2" id="KW-1133">Transmembrane helix</keyword>
<dbReference type="VEuPathDB" id="CryptoDB:GNI_079480"/>
<evidence type="ECO:0000313" key="6">
    <source>
        <dbReference type="Proteomes" id="UP000019763"/>
    </source>
</evidence>
<comment type="caution">
    <text evidence="5">The sequence shown here is derived from an EMBL/GenBank/DDBJ whole genome shotgun (WGS) entry which is preliminary data.</text>
</comment>
<accession>A0A023B6I8</accession>
<reference evidence="5" key="1">
    <citation type="submission" date="2013-12" db="EMBL/GenBank/DDBJ databases">
        <authorList>
            <person name="Omoto C.K."/>
            <person name="Sibley D."/>
            <person name="Venepally P."/>
            <person name="Hadjithomas M."/>
            <person name="Karamycheva S."/>
            <person name="Brunk B."/>
            <person name="Roos D."/>
            <person name="Caler E."/>
            <person name="Lorenzi H."/>
        </authorList>
    </citation>
    <scope>NUCLEOTIDE SEQUENCE</scope>
</reference>
<dbReference type="RefSeq" id="XP_011130611.1">
    <property type="nucleotide sequence ID" value="XM_011132309.1"/>
</dbReference>
<feature type="transmembrane region" description="Helical" evidence="2">
    <location>
        <begin position="1004"/>
        <end position="1026"/>
    </location>
</feature>
<feature type="transmembrane region" description="Helical" evidence="2">
    <location>
        <begin position="662"/>
        <end position="686"/>
    </location>
</feature>
<feature type="compositionally biased region" description="Basic and acidic residues" evidence="1">
    <location>
        <begin position="933"/>
        <end position="950"/>
    </location>
</feature>
<dbReference type="OrthoDB" id="293524at2759"/>
<dbReference type="GeneID" id="22912898"/>
<keyword evidence="2 5" id="KW-0812">Transmembrane</keyword>
<evidence type="ECO:0000256" key="1">
    <source>
        <dbReference type="SAM" id="MobiDB-lite"/>
    </source>
</evidence>
<feature type="region of interest" description="Disordered" evidence="1">
    <location>
        <begin position="921"/>
        <end position="971"/>
    </location>
</feature>
<protein>
    <submittedName>
        <fullName evidence="5">Transmembrane protein</fullName>
    </submittedName>
</protein>
<evidence type="ECO:0000256" key="3">
    <source>
        <dbReference type="SAM" id="SignalP"/>
    </source>
</evidence>
<feature type="domain" description="Acyltransferase 3" evidence="4">
    <location>
        <begin position="623"/>
        <end position="856"/>
    </location>
</feature>
<evidence type="ECO:0000259" key="4">
    <source>
        <dbReference type="Pfam" id="PF01757"/>
    </source>
</evidence>
<dbReference type="Pfam" id="PF01757">
    <property type="entry name" value="Acyl_transf_3"/>
    <property type="match status" value="1"/>
</dbReference>
<dbReference type="PANTHER" id="PTHR11161">
    <property type="entry name" value="O-ACYLTRANSFERASE"/>
    <property type="match status" value="1"/>
</dbReference>
<feature type="region of interest" description="Disordered" evidence="1">
    <location>
        <begin position="389"/>
        <end position="410"/>
    </location>
</feature>
<feature type="transmembrane region" description="Helical" evidence="2">
    <location>
        <begin position="807"/>
        <end position="824"/>
    </location>
</feature>
<gene>
    <name evidence="5" type="ORF">GNI_079480</name>
</gene>
<keyword evidence="6" id="KW-1185">Reference proteome</keyword>
<dbReference type="Proteomes" id="UP000019763">
    <property type="component" value="Unassembled WGS sequence"/>
</dbReference>
<dbReference type="PANTHER" id="PTHR11161:SF0">
    <property type="entry name" value="O-ACYLTRANSFERASE LIKE PROTEIN"/>
    <property type="match status" value="1"/>
</dbReference>
<feature type="transmembrane region" description="Helical" evidence="2">
    <location>
        <begin position="1126"/>
        <end position="1150"/>
    </location>
</feature>
<proteinExistence type="predicted"/>
<evidence type="ECO:0000256" key="2">
    <source>
        <dbReference type="SAM" id="Phobius"/>
    </source>
</evidence>
<sequence>MSVRWLIVASRLACSSGEAAVAELGQAAITYTLHQLQNHPCYPTKIVKMPTNNRMCENMNRSLCSVRYKLGFTPEIHSTIGLYGCVDLEKCESMEEFNFMLDRFCEVPSCSIFAAEDDNRVDGDRLLCITTQTLLCDSANRFSPIVDRADHVAMVCQDEDNPNGDTSNSDRDRAVETRRLLADNVRDLPMLNFDKEAGTQKGEEREGDGRTLKDDVMMLGTQLMAGLVDCGMGYYRDMPSLLFSGTTTSLGSYSSCLSHHNRDEFQYCTVQFDSMLYQGECLPKGCTPHTFYNLLNFICGEVGKRDGDPAYTGMETCVDFLDSIPPMLCLSAQMLGCGNTMTAVSNQQDILSVITTPRALPNNRRQHHRSAHRSHYRHSANHDLANHDLANHGLANNGNTTRNARGNDSESKRLSAIGDIFVGGGYDWPNRMPGMPLHLFQNFARKVQKIIENDRDLQSLFPVRTPMARNLIGGSPFGESSFGDNLLGSLGTGLLGGDGGRMLSSDVRLYDDSGNGDGTGMNKTGDRTSWWSRGEDTIRLHRYESPAGLRYRVRCGGWTAVLDDSRFNKAVGVLVVLVAVLLPLYPTNRRLIRGWVGNISSNIQDCSSRAKFLGRGDFSHVCGLRSLNMFWVVLGHTFTFSWQEGVDQNLKEALGLVHDYKFQFIISGQLAVDSFFFLSGLMYGLFGSSKLEAVYASTRDSSSRGGSTGMRATRVAKYAGLLMIKRYLRLVPTMSLVLAFSYFVLPYLGSGPMWVPYVDYLRYGMTPDRSGGCYKYWWNVLTLTNNLSRGAEGLQCLGHTWYLSNDFQFYILGNALVILSCLTSRKVMYSAAAGVLAVASIYSYHVVRTEHLHFSIPAFSDSSITPAQEGGTMELMQNWATFYVKPWCRIGPYLVGLAAGICQRDGWFEKQITLLKPCATSGAGNSAGSNSNDTRRIDEDEAADETHQELAPDESPILDHDHCPSPEHVTSPTRRLLLGRLNRNYRQLDTMDAAPEYTPVADPYIVSLYTALSLIGAWACCVSVPYLANKGKTLTWNVTLDQLWFVYNRTLWALCLAWFSLVLVYVRTSTKDIVVKNPILVVLKEILANRPMALCSVYTFTFYLVHPLVEQAYYATRTTDVCLNNLIGWFATISHFCFTAFFGVLTTAMIEFPLGKIFTAIGL</sequence>
<keyword evidence="2" id="KW-0472">Membrane</keyword>
<evidence type="ECO:0000313" key="5">
    <source>
        <dbReference type="EMBL" id="EZG66558.1"/>
    </source>
</evidence>
<dbReference type="EMBL" id="AFNH02000594">
    <property type="protein sequence ID" value="EZG66558.1"/>
    <property type="molecule type" value="Genomic_DNA"/>
</dbReference>
<keyword evidence="3" id="KW-0732">Signal</keyword>
<name>A0A023B6I8_GRENI</name>
<dbReference type="AlphaFoldDB" id="A0A023B6I8"/>
<feature type="compositionally biased region" description="Low complexity" evidence="1">
    <location>
        <begin position="921"/>
        <end position="932"/>
    </location>
</feature>
<dbReference type="eggNOG" id="KOG3700">
    <property type="taxonomic scope" value="Eukaryota"/>
</dbReference>
<dbReference type="InterPro" id="IPR002656">
    <property type="entry name" value="Acyl_transf_3_dom"/>
</dbReference>
<feature type="transmembrane region" description="Helical" evidence="2">
    <location>
        <begin position="727"/>
        <end position="748"/>
    </location>
</feature>
<dbReference type="GO" id="GO:0016747">
    <property type="term" value="F:acyltransferase activity, transferring groups other than amino-acyl groups"/>
    <property type="evidence" value="ECO:0007669"/>
    <property type="project" value="InterPro"/>
</dbReference>
<feature type="transmembrane region" description="Helical" evidence="2">
    <location>
        <begin position="1046"/>
        <end position="1066"/>
    </location>
</feature>
<feature type="chain" id="PRO_5001511570" evidence="3">
    <location>
        <begin position="20"/>
        <end position="1163"/>
    </location>
</feature>
<organism evidence="5 6">
    <name type="scientific">Gregarina niphandrodes</name>
    <name type="common">Septate eugregarine</name>
    <dbReference type="NCBI Taxonomy" id="110365"/>
    <lineage>
        <taxon>Eukaryota</taxon>
        <taxon>Sar</taxon>
        <taxon>Alveolata</taxon>
        <taxon>Apicomplexa</taxon>
        <taxon>Conoidasida</taxon>
        <taxon>Gregarinasina</taxon>
        <taxon>Eugregarinorida</taxon>
        <taxon>Gregarinidae</taxon>
        <taxon>Gregarina</taxon>
    </lineage>
</organism>
<feature type="signal peptide" evidence="3">
    <location>
        <begin position="1"/>
        <end position="19"/>
    </location>
</feature>